<feature type="transmembrane region" description="Helical" evidence="5">
    <location>
        <begin position="12"/>
        <end position="33"/>
    </location>
</feature>
<keyword evidence="4 5" id="KW-0472">Membrane</keyword>
<feature type="transmembrane region" description="Helical" evidence="5">
    <location>
        <begin position="39"/>
        <end position="60"/>
    </location>
</feature>
<gene>
    <name evidence="6" type="ORF">HNE05_06245</name>
</gene>
<dbReference type="AlphaFoldDB" id="A0A6M8G0Y2"/>
<dbReference type="KEGG" id="pcam:HNE05_06245"/>
<keyword evidence="3 5" id="KW-1133">Transmembrane helix</keyword>
<evidence type="ECO:0000256" key="1">
    <source>
        <dbReference type="ARBA" id="ARBA00004127"/>
    </source>
</evidence>
<keyword evidence="7" id="KW-1185">Reference proteome</keyword>
<sequence>MSALELKIPPPLVLFVCGLLMWLLAYLLPSLGFDLPGQLALAVLLVICGLGVAGAGVLAFRQASTTINPTRPSATSSIVSNGVYGFTRNPMYLGMLLCLGGWAIFLGNPLSLLGLPLFVAYLNHMQIGPEERALGAKFGEPYAQYCSRVRRWL</sequence>
<evidence type="ECO:0000256" key="3">
    <source>
        <dbReference type="ARBA" id="ARBA00022989"/>
    </source>
</evidence>
<evidence type="ECO:0000256" key="5">
    <source>
        <dbReference type="SAM" id="Phobius"/>
    </source>
</evidence>
<dbReference type="GO" id="GO:0032259">
    <property type="term" value="P:methylation"/>
    <property type="evidence" value="ECO:0007669"/>
    <property type="project" value="UniProtKB-KW"/>
</dbReference>
<dbReference type="RefSeq" id="WP_173205670.1">
    <property type="nucleotide sequence ID" value="NZ_CP053697.2"/>
</dbReference>
<proteinExistence type="predicted"/>
<comment type="subcellular location">
    <subcellularLocation>
        <location evidence="1">Endomembrane system</location>
        <topology evidence="1">Multi-pass membrane protein</topology>
    </subcellularLocation>
</comment>
<dbReference type="Pfam" id="PF04191">
    <property type="entry name" value="PEMT"/>
    <property type="match status" value="1"/>
</dbReference>
<reference evidence="6" key="1">
    <citation type="submission" date="2020-07" db="EMBL/GenBank/DDBJ databases">
        <title>Nitrate ammonifying Pseudomonas campi sp. nov. isolated from German agricultural grassland.</title>
        <authorList>
            <person name="Timsy T."/>
            <person name="Ulrich A."/>
            <person name="Spanner T."/>
            <person name="Foesel B."/>
            <person name="Kolb S."/>
            <person name="Horn M.A."/>
            <person name="Behrendt U."/>
        </authorList>
    </citation>
    <scope>NUCLEOTIDE SEQUENCE</scope>
    <source>
        <strain evidence="6">S1-A32-2</strain>
    </source>
</reference>
<keyword evidence="2 5" id="KW-0812">Transmembrane</keyword>
<dbReference type="GO" id="GO:0012505">
    <property type="term" value="C:endomembrane system"/>
    <property type="evidence" value="ECO:0007669"/>
    <property type="project" value="UniProtKB-SubCell"/>
</dbReference>
<dbReference type="EMBL" id="CP053697">
    <property type="protein sequence ID" value="QKE62975.1"/>
    <property type="molecule type" value="Genomic_DNA"/>
</dbReference>
<dbReference type="InterPro" id="IPR007318">
    <property type="entry name" value="Phopholipid_MeTrfase"/>
</dbReference>
<dbReference type="PANTHER" id="PTHR12714:SF24">
    <property type="entry name" value="SLR1182 PROTEIN"/>
    <property type="match status" value="1"/>
</dbReference>
<organism evidence="6 7">
    <name type="scientific">Aquipseudomonas campi</name>
    <dbReference type="NCBI Taxonomy" id="2731681"/>
    <lineage>
        <taxon>Bacteria</taxon>
        <taxon>Pseudomonadati</taxon>
        <taxon>Pseudomonadota</taxon>
        <taxon>Gammaproteobacteria</taxon>
        <taxon>Pseudomonadales</taxon>
        <taxon>Pseudomonadaceae</taxon>
        <taxon>Aquipseudomonas</taxon>
    </lineage>
</organism>
<dbReference type="Proteomes" id="UP000501379">
    <property type="component" value="Chromosome"/>
</dbReference>
<evidence type="ECO:0000313" key="6">
    <source>
        <dbReference type="EMBL" id="QKE62975.1"/>
    </source>
</evidence>
<dbReference type="PANTHER" id="PTHR12714">
    <property type="entry name" value="PROTEIN-S ISOPRENYLCYSTEINE O-METHYLTRANSFERASE"/>
    <property type="match status" value="1"/>
</dbReference>
<name>A0A6M8G0Y2_9GAMM</name>
<feature type="transmembrane region" description="Helical" evidence="5">
    <location>
        <begin position="96"/>
        <end position="122"/>
    </location>
</feature>
<evidence type="ECO:0000256" key="4">
    <source>
        <dbReference type="ARBA" id="ARBA00023136"/>
    </source>
</evidence>
<dbReference type="Gene3D" id="1.20.120.1630">
    <property type="match status" value="1"/>
</dbReference>
<dbReference type="GO" id="GO:0008168">
    <property type="term" value="F:methyltransferase activity"/>
    <property type="evidence" value="ECO:0007669"/>
    <property type="project" value="UniProtKB-KW"/>
</dbReference>
<protein>
    <submittedName>
        <fullName evidence="6">Isoprenylcysteine carboxylmethyltransferase family protein</fullName>
    </submittedName>
</protein>
<accession>A0A6M8G0Y2</accession>
<evidence type="ECO:0000313" key="7">
    <source>
        <dbReference type="Proteomes" id="UP000501379"/>
    </source>
</evidence>
<evidence type="ECO:0000256" key="2">
    <source>
        <dbReference type="ARBA" id="ARBA00022692"/>
    </source>
</evidence>